<gene>
    <name evidence="7" type="ORF">M9Y10_011741</name>
</gene>
<dbReference type="SUPFAM" id="SSF46689">
    <property type="entry name" value="Homeodomain-like"/>
    <property type="match status" value="1"/>
</dbReference>
<dbReference type="SMART" id="SM00717">
    <property type="entry name" value="SANT"/>
    <property type="match status" value="2"/>
</dbReference>
<evidence type="ECO:0000256" key="3">
    <source>
        <dbReference type="ARBA" id="ARBA00023163"/>
    </source>
</evidence>
<feature type="domain" description="Myb-like" evidence="5">
    <location>
        <begin position="74"/>
        <end position="124"/>
    </location>
</feature>
<sequence>MMIAAAPYQMIQNPATMMEYIEPKRRREKFLPEEDEQLRELVDKYGINSWDTIAECMPGRNARQCRERWKHYLSSNRGKAPWTEEEDKLLLEKMEELGPKWTKIATFFEDRTDIQIKTRWMQKFASFSNLHLKNRSKNHPMIYAAQQLNPAICLQPPQFIPGMIPSSFQQPQQPQTLKPNVTFVQPIQPPIKLANNTPNQTVEKINPKQQVELQPIQPAWAPIEHQQRHFQTVQFDQNALQKRNVPSPRLPIPQSDEELYDTTDFSHGSQNFWENYV</sequence>
<protein>
    <recommendedName>
        <fullName evidence="9">Myb-like DNA-binding domain containing protein</fullName>
    </recommendedName>
</protein>
<feature type="domain" description="HTH myb-type" evidence="6">
    <location>
        <begin position="22"/>
        <end position="77"/>
    </location>
</feature>
<dbReference type="EMBL" id="JAPFFF010000017">
    <property type="protein sequence ID" value="KAK8864047.1"/>
    <property type="molecule type" value="Genomic_DNA"/>
</dbReference>
<dbReference type="Proteomes" id="UP001470230">
    <property type="component" value="Unassembled WGS sequence"/>
</dbReference>
<reference evidence="7 8" key="1">
    <citation type="submission" date="2024-04" db="EMBL/GenBank/DDBJ databases">
        <title>Tritrichomonas musculus Genome.</title>
        <authorList>
            <person name="Alves-Ferreira E."/>
            <person name="Grigg M."/>
            <person name="Lorenzi H."/>
            <person name="Galac M."/>
        </authorList>
    </citation>
    <scope>NUCLEOTIDE SEQUENCE [LARGE SCALE GENOMIC DNA]</scope>
    <source>
        <strain evidence="7 8">EAF2021</strain>
    </source>
</reference>
<evidence type="ECO:0008006" key="9">
    <source>
        <dbReference type="Google" id="ProtNLM"/>
    </source>
</evidence>
<keyword evidence="1" id="KW-0805">Transcription regulation</keyword>
<keyword evidence="2" id="KW-0238">DNA-binding</keyword>
<dbReference type="InterPro" id="IPR051575">
    <property type="entry name" value="Myb-like_DNA-bd"/>
</dbReference>
<proteinExistence type="predicted"/>
<evidence type="ECO:0000256" key="1">
    <source>
        <dbReference type="ARBA" id="ARBA00023015"/>
    </source>
</evidence>
<dbReference type="PROSITE" id="PS51294">
    <property type="entry name" value="HTH_MYB"/>
    <property type="match status" value="2"/>
</dbReference>
<evidence type="ECO:0000256" key="4">
    <source>
        <dbReference type="ARBA" id="ARBA00023242"/>
    </source>
</evidence>
<dbReference type="PROSITE" id="PS50090">
    <property type="entry name" value="MYB_LIKE"/>
    <property type="match status" value="2"/>
</dbReference>
<evidence type="ECO:0000313" key="7">
    <source>
        <dbReference type="EMBL" id="KAK8864047.1"/>
    </source>
</evidence>
<dbReference type="Pfam" id="PF13921">
    <property type="entry name" value="Myb_DNA-bind_6"/>
    <property type="match status" value="1"/>
</dbReference>
<accession>A0ABR2IK31</accession>
<feature type="domain" description="Myb-like" evidence="5">
    <location>
        <begin position="22"/>
        <end position="73"/>
    </location>
</feature>
<evidence type="ECO:0000259" key="6">
    <source>
        <dbReference type="PROSITE" id="PS51294"/>
    </source>
</evidence>
<keyword evidence="8" id="KW-1185">Reference proteome</keyword>
<comment type="caution">
    <text evidence="7">The sequence shown here is derived from an EMBL/GenBank/DDBJ whole genome shotgun (WGS) entry which is preliminary data.</text>
</comment>
<evidence type="ECO:0000259" key="5">
    <source>
        <dbReference type="PROSITE" id="PS50090"/>
    </source>
</evidence>
<dbReference type="PANTHER" id="PTHR46621:SF1">
    <property type="entry name" value="SNRNA-ACTIVATING PROTEIN COMPLEX SUBUNIT 4"/>
    <property type="match status" value="1"/>
</dbReference>
<evidence type="ECO:0000256" key="2">
    <source>
        <dbReference type="ARBA" id="ARBA00023125"/>
    </source>
</evidence>
<dbReference type="Gene3D" id="1.10.10.60">
    <property type="entry name" value="Homeodomain-like"/>
    <property type="match status" value="2"/>
</dbReference>
<keyword evidence="3" id="KW-0804">Transcription</keyword>
<evidence type="ECO:0000313" key="8">
    <source>
        <dbReference type="Proteomes" id="UP001470230"/>
    </source>
</evidence>
<name>A0ABR2IK31_9EUKA</name>
<dbReference type="InterPro" id="IPR009057">
    <property type="entry name" value="Homeodomain-like_sf"/>
</dbReference>
<feature type="domain" description="HTH myb-type" evidence="6">
    <location>
        <begin position="79"/>
        <end position="128"/>
    </location>
</feature>
<dbReference type="CDD" id="cd00167">
    <property type="entry name" value="SANT"/>
    <property type="match status" value="2"/>
</dbReference>
<dbReference type="InterPro" id="IPR001005">
    <property type="entry name" value="SANT/Myb"/>
</dbReference>
<dbReference type="InterPro" id="IPR017930">
    <property type="entry name" value="Myb_dom"/>
</dbReference>
<organism evidence="7 8">
    <name type="scientific">Tritrichomonas musculus</name>
    <dbReference type="NCBI Taxonomy" id="1915356"/>
    <lineage>
        <taxon>Eukaryota</taxon>
        <taxon>Metamonada</taxon>
        <taxon>Parabasalia</taxon>
        <taxon>Tritrichomonadida</taxon>
        <taxon>Tritrichomonadidae</taxon>
        <taxon>Tritrichomonas</taxon>
    </lineage>
</organism>
<keyword evidence="4" id="KW-0539">Nucleus</keyword>
<dbReference type="PANTHER" id="PTHR46621">
    <property type="entry name" value="SNRNA-ACTIVATING PROTEIN COMPLEX SUBUNIT 4"/>
    <property type="match status" value="1"/>
</dbReference>